<dbReference type="AlphaFoldDB" id="A0A8J5WFC4"/>
<dbReference type="OrthoDB" id="10614876at2759"/>
<accession>A0A8J5WFC4</accession>
<name>A0A8J5WFC4_ZIZPA</name>
<dbReference type="EMBL" id="JAAALK010000082">
    <property type="protein sequence ID" value="KAG8087693.1"/>
    <property type="molecule type" value="Genomic_DNA"/>
</dbReference>
<comment type="caution">
    <text evidence="1">The sequence shown here is derived from an EMBL/GenBank/DDBJ whole genome shotgun (WGS) entry which is preliminary data.</text>
</comment>
<protein>
    <submittedName>
        <fullName evidence="1">Uncharacterized protein</fullName>
    </submittedName>
</protein>
<proteinExistence type="predicted"/>
<gene>
    <name evidence="1" type="ORF">GUJ93_ZPchr0010g10007</name>
</gene>
<dbReference type="Proteomes" id="UP000729402">
    <property type="component" value="Unassembled WGS sequence"/>
</dbReference>
<reference evidence="1" key="2">
    <citation type="submission" date="2021-02" db="EMBL/GenBank/DDBJ databases">
        <authorList>
            <person name="Kimball J.A."/>
            <person name="Haas M.W."/>
            <person name="Macchietto M."/>
            <person name="Kono T."/>
            <person name="Duquette J."/>
            <person name="Shao M."/>
        </authorList>
    </citation>
    <scope>NUCLEOTIDE SEQUENCE</scope>
    <source>
        <tissue evidence="1">Fresh leaf tissue</tissue>
    </source>
</reference>
<organism evidence="1 2">
    <name type="scientific">Zizania palustris</name>
    <name type="common">Northern wild rice</name>
    <dbReference type="NCBI Taxonomy" id="103762"/>
    <lineage>
        <taxon>Eukaryota</taxon>
        <taxon>Viridiplantae</taxon>
        <taxon>Streptophyta</taxon>
        <taxon>Embryophyta</taxon>
        <taxon>Tracheophyta</taxon>
        <taxon>Spermatophyta</taxon>
        <taxon>Magnoliopsida</taxon>
        <taxon>Liliopsida</taxon>
        <taxon>Poales</taxon>
        <taxon>Poaceae</taxon>
        <taxon>BOP clade</taxon>
        <taxon>Oryzoideae</taxon>
        <taxon>Oryzeae</taxon>
        <taxon>Zizaniinae</taxon>
        <taxon>Zizania</taxon>
    </lineage>
</organism>
<sequence>MRKEEILNHAISSPKSCLSSELSHCHVPALGCENQQGVRVGISSIYKLRTFRRDTLLWINLLNKVSVLLVRSTMFNSNVYNCSSMHAIFSFVLSCRQDSTF</sequence>
<evidence type="ECO:0000313" key="2">
    <source>
        <dbReference type="Proteomes" id="UP000729402"/>
    </source>
</evidence>
<evidence type="ECO:0000313" key="1">
    <source>
        <dbReference type="EMBL" id="KAG8087693.1"/>
    </source>
</evidence>
<reference evidence="1" key="1">
    <citation type="journal article" date="2021" name="bioRxiv">
        <title>Whole Genome Assembly and Annotation of Northern Wild Rice, Zizania palustris L., Supports a Whole Genome Duplication in the Zizania Genus.</title>
        <authorList>
            <person name="Haas M."/>
            <person name="Kono T."/>
            <person name="Macchietto M."/>
            <person name="Millas R."/>
            <person name="McGilp L."/>
            <person name="Shao M."/>
            <person name="Duquette J."/>
            <person name="Hirsch C.N."/>
            <person name="Kimball J."/>
        </authorList>
    </citation>
    <scope>NUCLEOTIDE SEQUENCE</scope>
    <source>
        <tissue evidence="1">Fresh leaf tissue</tissue>
    </source>
</reference>
<keyword evidence="2" id="KW-1185">Reference proteome</keyword>